<dbReference type="Proteomes" id="UP000553209">
    <property type="component" value="Unassembled WGS sequence"/>
</dbReference>
<sequence>MKATAVSKVLFDLATDRVTLGLTGEDGDIEITVSLASIPALAASLFYDGELAVHVNTDTAGLALACLNRVREVHGHL</sequence>
<gene>
    <name evidence="1" type="ORF">HGB44_02515</name>
</gene>
<reference evidence="1 2" key="1">
    <citation type="submission" date="2020-04" db="EMBL/GenBank/DDBJ databases">
        <title>MicrobeNet Type strains.</title>
        <authorList>
            <person name="Nicholson A.C."/>
        </authorList>
    </citation>
    <scope>NUCLEOTIDE SEQUENCE [LARGE SCALE GENOMIC DNA]</scope>
    <source>
        <strain evidence="1 2">ATCC 23612</strain>
    </source>
</reference>
<accession>A0A7X6RNC6</accession>
<organism evidence="1 2">
    <name type="scientific">Nocardiopsis alborubida</name>
    <dbReference type="NCBI Taxonomy" id="146802"/>
    <lineage>
        <taxon>Bacteria</taxon>
        <taxon>Bacillati</taxon>
        <taxon>Actinomycetota</taxon>
        <taxon>Actinomycetes</taxon>
        <taxon>Streptosporangiales</taxon>
        <taxon>Nocardiopsidaceae</taxon>
        <taxon>Nocardiopsis</taxon>
    </lineage>
</organism>
<evidence type="ECO:0000313" key="2">
    <source>
        <dbReference type="Proteomes" id="UP000553209"/>
    </source>
</evidence>
<protein>
    <submittedName>
        <fullName evidence="1">Uncharacterized protein</fullName>
    </submittedName>
</protein>
<dbReference type="EMBL" id="JAAXPG010000002">
    <property type="protein sequence ID" value="NKY96549.1"/>
    <property type="molecule type" value="Genomic_DNA"/>
</dbReference>
<dbReference type="RefSeq" id="WP_061080008.1">
    <property type="nucleotide sequence ID" value="NZ_JAAXPG010000002.1"/>
</dbReference>
<keyword evidence="2" id="KW-1185">Reference proteome</keyword>
<proteinExistence type="predicted"/>
<evidence type="ECO:0000313" key="1">
    <source>
        <dbReference type="EMBL" id="NKY96549.1"/>
    </source>
</evidence>
<name>A0A7X6RNC6_9ACTN</name>
<comment type="caution">
    <text evidence="1">The sequence shown here is derived from an EMBL/GenBank/DDBJ whole genome shotgun (WGS) entry which is preliminary data.</text>
</comment>
<dbReference type="AlphaFoldDB" id="A0A7X6RNC6"/>